<dbReference type="Proteomes" id="UP000325713">
    <property type="component" value="Chromosome"/>
</dbReference>
<keyword evidence="2" id="KW-0812">Transmembrane</keyword>
<keyword evidence="2" id="KW-0472">Membrane</keyword>
<evidence type="ECO:0000256" key="2">
    <source>
        <dbReference type="SAM" id="Phobius"/>
    </source>
</evidence>
<dbReference type="InterPro" id="IPR036680">
    <property type="entry name" value="SPOR-like_sf"/>
</dbReference>
<feature type="compositionally biased region" description="Basic and acidic residues" evidence="1">
    <location>
        <begin position="250"/>
        <end position="310"/>
    </location>
</feature>
<reference evidence="4 5" key="1">
    <citation type="submission" date="2018-08" db="EMBL/GenBank/DDBJ databases">
        <title>Neisseria zalophi ATCC BAA-2455 complete genome.</title>
        <authorList>
            <person name="Veseli I.A."/>
            <person name="Buttler R."/>
            <person name="Mascarenhas dos Santos A.C."/>
            <person name="Pombert J.-F."/>
        </authorList>
    </citation>
    <scope>NUCLEOTIDE SEQUENCE [LARGE SCALE GENOMIC DNA]</scope>
    <source>
        <strain evidence="4 5">ATCC BAA-2455</strain>
    </source>
</reference>
<sequence>MANHRNRFQSLSEYEQLKRKNRRRLVGASVLVICAGFLLAKVLNQSSDNTAAETISIHKADGSVQTASSPETQQIAITNRAASADDASDLSPAAVLEPAPEDTQSIELDNPLLNPTPAPKPLKNETVSALETKPASAIDTSASHEKDSIVKAAKPIPRTDSTASETRQTETKTAVKKADTPPPEETVPPPVVVINNKVEPESEAERKAAAQKAQQEKAENERLKQQAIQRQQAEKQKAEQLLQKQQVQKVEAEKERQATEAKKQAEKRQAEQKAQRLKAEKQAKEKAAAQKREAEAARKKQEAANRKAAEDALNNKSAGIADKVDPQSILEAKPSTKASIQLGAYSSRQQAQQMQQKLADEGISTHISEADTGKGKTFRVRTGSYPSREAADKALDNIHKKGLDGIIIGQP</sequence>
<dbReference type="KEGG" id="nzl:D0T92_08855"/>
<evidence type="ECO:0000313" key="5">
    <source>
        <dbReference type="Proteomes" id="UP000325713"/>
    </source>
</evidence>
<dbReference type="OrthoDB" id="8614111at2"/>
<feature type="region of interest" description="Disordered" evidence="1">
    <location>
        <begin position="100"/>
        <end position="385"/>
    </location>
</feature>
<dbReference type="AlphaFoldDB" id="A0A5J6PV12"/>
<dbReference type="InterPro" id="IPR052521">
    <property type="entry name" value="Cell_div_SPOR-domain"/>
</dbReference>
<dbReference type="EMBL" id="CP031700">
    <property type="protein sequence ID" value="QEY26628.1"/>
    <property type="molecule type" value="Genomic_DNA"/>
</dbReference>
<feature type="compositionally biased region" description="Pro residues" evidence="1">
    <location>
        <begin position="180"/>
        <end position="191"/>
    </location>
</feature>
<feature type="domain" description="SPOR" evidence="3">
    <location>
        <begin position="332"/>
        <end position="411"/>
    </location>
</feature>
<feature type="transmembrane region" description="Helical" evidence="2">
    <location>
        <begin position="25"/>
        <end position="43"/>
    </location>
</feature>
<proteinExistence type="predicted"/>
<dbReference type="Gene3D" id="3.30.70.1070">
    <property type="entry name" value="Sporulation related repeat"/>
    <property type="match status" value="1"/>
</dbReference>
<dbReference type="Pfam" id="PF05036">
    <property type="entry name" value="SPOR"/>
    <property type="match status" value="1"/>
</dbReference>
<dbReference type="GO" id="GO:0042834">
    <property type="term" value="F:peptidoglycan binding"/>
    <property type="evidence" value="ECO:0007669"/>
    <property type="project" value="InterPro"/>
</dbReference>
<keyword evidence="2" id="KW-1133">Transmembrane helix</keyword>
<protein>
    <recommendedName>
        <fullName evidence="3">SPOR domain-containing protein</fullName>
    </recommendedName>
</protein>
<feature type="compositionally biased region" description="Basic and acidic residues" evidence="1">
    <location>
        <begin position="198"/>
        <end position="224"/>
    </location>
</feature>
<accession>A0A5J6PV12</accession>
<evidence type="ECO:0000259" key="3">
    <source>
        <dbReference type="PROSITE" id="PS51724"/>
    </source>
</evidence>
<dbReference type="PANTHER" id="PTHR38687">
    <property type="entry name" value="CELL DIVISION PROTEIN DEDD-RELATED"/>
    <property type="match status" value="1"/>
</dbReference>
<dbReference type="SUPFAM" id="SSF110997">
    <property type="entry name" value="Sporulation related repeat"/>
    <property type="match status" value="1"/>
</dbReference>
<dbReference type="InterPro" id="IPR007730">
    <property type="entry name" value="SPOR-like_dom"/>
</dbReference>
<dbReference type="PROSITE" id="PS51724">
    <property type="entry name" value="SPOR"/>
    <property type="match status" value="1"/>
</dbReference>
<evidence type="ECO:0000313" key="4">
    <source>
        <dbReference type="EMBL" id="QEY26628.1"/>
    </source>
</evidence>
<keyword evidence="5" id="KW-1185">Reference proteome</keyword>
<feature type="compositionally biased region" description="Low complexity" evidence="1">
    <location>
        <begin position="239"/>
        <end position="249"/>
    </location>
</feature>
<name>A0A5J6PV12_9NEIS</name>
<evidence type="ECO:0000256" key="1">
    <source>
        <dbReference type="SAM" id="MobiDB-lite"/>
    </source>
</evidence>
<gene>
    <name evidence="4" type="ORF">D0T92_08855</name>
</gene>
<organism evidence="4 5">
    <name type="scientific">Neisseria zalophi</name>
    <dbReference type="NCBI Taxonomy" id="640030"/>
    <lineage>
        <taxon>Bacteria</taxon>
        <taxon>Pseudomonadati</taxon>
        <taxon>Pseudomonadota</taxon>
        <taxon>Betaproteobacteria</taxon>
        <taxon>Neisseriales</taxon>
        <taxon>Neisseriaceae</taxon>
        <taxon>Neisseria</taxon>
    </lineage>
</organism>
<feature type="compositionally biased region" description="Polar residues" evidence="1">
    <location>
        <begin position="336"/>
        <end position="348"/>
    </location>
</feature>
<dbReference type="RefSeq" id="WP_151052072.1">
    <property type="nucleotide sequence ID" value="NZ_CP031700.1"/>
</dbReference>